<dbReference type="PANTHER" id="PTHR42781:SF4">
    <property type="entry name" value="SPERMIDINE_PUTRESCINE IMPORT ATP-BINDING PROTEIN POTA"/>
    <property type="match status" value="1"/>
</dbReference>
<dbReference type="Proteomes" id="UP000436822">
    <property type="component" value="Unassembled WGS sequence"/>
</dbReference>
<evidence type="ECO:0000256" key="2">
    <source>
        <dbReference type="ARBA" id="ARBA00022741"/>
    </source>
</evidence>
<sequence>MTEIVALKNISKHFGTVIGVDNVSLTVEQGEFVTLLGPSGCGKSTLLRMIGGFEEPTQGGVVISGKDVTHLPPNKRPVNIVFQDYALFPHMSVGKNVGYGLRVGGMRRTEVAERASDALELVGLADRFDAKPHELSGGQRQRVALARAVVRQPKVLLLDEPLSALDANLREAMQVELKRLQRKVGLTFIMVTHDQTEALALSDRVIVMREGRVMQDGTPDVLYDRPSSSYVAGFIGTTNLFQGQVRGETLHALGHQLLVPKGLAPDGSMLTFGFRPEKAEILPLDAAAKGTLPATVTDILYHGNSARIVVDVSGVSLSIDQTIAGARHGSGLPEIGDRVQIAISPDRIMVLADEVAA</sequence>
<dbReference type="GO" id="GO:0043190">
    <property type="term" value="C:ATP-binding cassette (ABC) transporter complex"/>
    <property type="evidence" value="ECO:0007669"/>
    <property type="project" value="InterPro"/>
</dbReference>
<keyword evidence="3" id="KW-0067">ATP-binding</keyword>
<keyword evidence="2" id="KW-0547">Nucleotide-binding</keyword>
<dbReference type="InterPro" id="IPR017871">
    <property type="entry name" value="ABC_transporter-like_CS"/>
</dbReference>
<evidence type="ECO:0000256" key="1">
    <source>
        <dbReference type="ARBA" id="ARBA00022448"/>
    </source>
</evidence>
<organism evidence="5 6">
    <name type="scientific">Litoreibacter roseus</name>
    <dbReference type="NCBI Taxonomy" id="2601869"/>
    <lineage>
        <taxon>Bacteria</taxon>
        <taxon>Pseudomonadati</taxon>
        <taxon>Pseudomonadota</taxon>
        <taxon>Alphaproteobacteria</taxon>
        <taxon>Rhodobacterales</taxon>
        <taxon>Roseobacteraceae</taxon>
        <taxon>Litoreibacter</taxon>
    </lineage>
</organism>
<dbReference type="GO" id="GO:0022857">
    <property type="term" value="F:transmembrane transporter activity"/>
    <property type="evidence" value="ECO:0007669"/>
    <property type="project" value="InterPro"/>
</dbReference>
<keyword evidence="1" id="KW-0813">Transport</keyword>
<accession>A0A6N6JCY7</accession>
<dbReference type="AlphaFoldDB" id="A0A6N6JCY7"/>
<dbReference type="GO" id="GO:0016887">
    <property type="term" value="F:ATP hydrolysis activity"/>
    <property type="evidence" value="ECO:0007669"/>
    <property type="project" value="InterPro"/>
</dbReference>
<dbReference type="InterPro" id="IPR003593">
    <property type="entry name" value="AAA+_ATPase"/>
</dbReference>
<dbReference type="RefSeq" id="WP_159804730.1">
    <property type="nucleotide sequence ID" value="NZ_BLJE01000001.1"/>
</dbReference>
<proteinExistence type="predicted"/>
<comment type="caution">
    <text evidence="5">The sequence shown here is derived from an EMBL/GenBank/DDBJ whole genome shotgun (WGS) entry which is preliminary data.</text>
</comment>
<gene>
    <name evidence="5" type="ORF">KIN_09110</name>
</gene>
<keyword evidence="6" id="KW-1185">Reference proteome</keyword>
<dbReference type="InterPro" id="IPR008995">
    <property type="entry name" value="Mo/tungstate-bd_C_term_dom"/>
</dbReference>
<dbReference type="SMART" id="SM00382">
    <property type="entry name" value="AAA"/>
    <property type="match status" value="1"/>
</dbReference>
<dbReference type="SUPFAM" id="SSF50331">
    <property type="entry name" value="MOP-like"/>
    <property type="match status" value="1"/>
</dbReference>
<dbReference type="EMBL" id="BLJE01000001">
    <property type="protein sequence ID" value="GFE63837.1"/>
    <property type="molecule type" value="Genomic_DNA"/>
</dbReference>
<dbReference type="OrthoDB" id="9802264at2"/>
<protein>
    <submittedName>
        <fullName evidence="5">Spermidine/putrescine ABC transporter</fullName>
    </submittedName>
</protein>
<evidence type="ECO:0000313" key="6">
    <source>
        <dbReference type="Proteomes" id="UP000436822"/>
    </source>
</evidence>
<dbReference type="Pfam" id="PF08402">
    <property type="entry name" value="TOBE_2"/>
    <property type="match status" value="1"/>
</dbReference>
<dbReference type="Pfam" id="PF00005">
    <property type="entry name" value="ABC_tran"/>
    <property type="match status" value="1"/>
</dbReference>
<evidence type="ECO:0000259" key="4">
    <source>
        <dbReference type="PROSITE" id="PS50893"/>
    </source>
</evidence>
<dbReference type="SUPFAM" id="SSF52540">
    <property type="entry name" value="P-loop containing nucleoside triphosphate hydrolases"/>
    <property type="match status" value="1"/>
</dbReference>
<dbReference type="InterPro" id="IPR013611">
    <property type="entry name" value="Transp-assoc_OB_typ2"/>
</dbReference>
<dbReference type="PANTHER" id="PTHR42781">
    <property type="entry name" value="SPERMIDINE/PUTRESCINE IMPORT ATP-BINDING PROTEIN POTA"/>
    <property type="match status" value="1"/>
</dbReference>
<dbReference type="PROSITE" id="PS50893">
    <property type="entry name" value="ABC_TRANSPORTER_2"/>
    <property type="match status" value="1"/>
</dbReference>
<dbReference type="GO" id="GO:0015847">
    <property type="term" value="P:putrescine transport"/>
    <property type="evidence" value="ECO:0007669"/>
    <property type="project" value="UniProtKB-ARBA"/>
</dbReference>
<evidence type="ECO:0000313" key="5">
    <source>
        <dbReference type="EMBL" id="GFE63837.1"/>
    </source>
</evidence>
<dbReference type="InterPro" id="IPR003439">
    <property type="entry name" value="ABC_transporter-like_ATP-bd"/>
</dbReference>
<dbReference type="PROSITE" id="PS00211">
    <property type="entry name" value="ABC_TRANSPORTER_1"/>
    <property type="match status" value="1"/>
</dbReference>
<dbReference type="Gene3D" id="3.40.50.300">
    <property type="entry name" value="P-loop containing nucleotide triphosphate hydrolases"/>
    <property type="match status" value="1"/>
</dbReference>
<dbReference type="InterPro" id="IPR050093">
    <property type="entry name" value="ABC_SmlMolc_Importer"/>
</dbReference>
<reference evidence="5 6" key="1">
    <citation type="submission" date="2019-12" db="EMBL/GenBank/DDBJ databases">
        <title>Litoreibacter badius sp. nov., a novel bacteriochlorophyll a-containing bacterium in the genus Litoreibacter.</title>
        <authorList>
            <person name="Kanamuro M."/>
            <person name="Takabe Y."/>
            <person name="Mori K."/>
            <person name="Takaichi S."/>
            <person name="Hanada S."/>
        </authorList>
    </citation>
    <scope>NUCLEOTIDE SEQUENCE [LARGE SCALE GENOMIC DNA]</scope>
    <source>
        <strain evidence="5 6">K6</strain>
    </source>
</reference>
<evidence type="ECO:0000256" key="3">
    <source>
        <dbReference type="ARBA" id="ARBA00022840"/>
    </source>
</evidence>
<dbReference type="GO" id="GO:0005524">
    <property type="term" value="F:ATP binding"/>
    <property type="evidence" value="ECO:0007669"/>
    <property type="project" value="UniProtKB-KW"/>
</dbReference>
<dbReference type="FunFam" id="3.40.50.300:FF:000133">
    <property type="entry name" value="Spermidine/putrescine import ATP-binding protein PotA"/>
    <property type="match status" value="1"/>
</dbReference>
<dbReference type="InterPro" id="IPR027417">
    <property type="entry name" value="P-loop_NTPase"/>
</dbReference>
<name>A0A6N6JCY7_9RHOB</name>
<feature type="domain" description="ABC transporter" evidence="4">
    <location>
        <begin position="5"/>
        <end position="235"/>
    </location>
</feature>
<dbReference type="Gene3D" id="2.40.50.100">
    <property type="match status" value="1"/>
</dbReference>